<name>A0A1H3M492_9ACTN</name>
<protein>
    <submittedName>
        <fullName evidence="1">Uncharacterized protein</fullName>
    </submittedName>
</protein>
<reference evidence="2" key="1">
    <citation type="submission" date="2016-10" db="EMBL/GenBank/DDBJ databases">
        <authorList>
            <person name="Varghese N."/>
            <person name="Submissions S."/>
        </authorList>
    </citation>
    <scope>NUCLEOTIDE SEQUENCE [LARGE SCALE GENOMIC DNA]</scope>
    <source>
        <strain evidence="2">DSM 44718</strain>
    </source>
</reference>
<dbReference type="Proteomes" id="UP000199632">
    <property type="component" value="Unassembled WGS sequence"/>
</dbReference>
<organism evidence="1 2">
    <name type="scientific">Asanoa ishikariensis</name>
    <dbReference type="NCBI Taxonomy" id="137265"/>
    <lineage>
        <taxon>Bacteria</taxon>
        <taxon>Bacillati</taxon>
        <taxon>Actinomycetota</taxon>
        <taxon>Actinomycetes</taxon>
        <taxon>Micromonosporales</taxon>
        <taxon>Micromonosporaceae</taxon>
        <taxon>Asanoa</taxon>
    </lineage>
</organism>
<dbReference type="AlphaFoldDB" id="A0A1H3M492"/>
<gene>
    <name evidence="1" type="ORF">SAMN05421684_1178</name>
</gene>
<evidence type="ECO:0000313" key="2">
    <source>
        <dbReference type="Proteomes" id="UP000199632"/>
    </source>
</evidence>
<sequence>MNGDGVDRVGIQPSQGKLVRCGEQHDDVGGAATTRGELDRGVCQLGGLVTGREVGSGDEVEAAALWVRHVFRVGG</sequence>
<keyword evidence="2" id="KW-1185">Reference proteome</keyword>
<dbReference type="EMBL" id="FNQB01000001">
    <property type="protein sequence ID" value="SDY71547.1"/>
    <property type="molecule type" value="Genomic_DNA"/>
</dbReference>
<proteinExistence type="predicted"/>
<evidence type="ECO:0000313" key="1">
    <source>
        <dbReference type="EMBL" id="SDY71547.1"/>
    </source>
</evidence>
<accession>A0A1H3M492</accession>